<feature type="transmembrane region" description="Helical" evidence="6">
    <location>
        <begin position="496"/>
        <end position="517"/>
    </location>
</feature>
<feature type="transmembrane region" description="Helical" evidence="6">
    <location>
        <begin position="340"/>
        <end position="360"/>
    </location>
</feature>
<dbReference type="CDD" id="cd13124">
    <property type="entry name" value="MATE_SpoVB_like"/>
    <property type="match status" value="1"/>
</dbReference>
<keyword evidence="2" id="KW-1003">Cell membrane</keyword>
<evidence type="ECO:0000256" key="2">
    <source>
        <dbReference type="ARBA" id="ARBA00022475"/>
    </source>
</evidence>
<dbReference type="RefSeq" id="WP_092453862.1">
    <property type="nucleotide sequence ID" value="NZ_FOJI01000007.1"/>
</dbReference>
<dbReference type="InterPro" id="IPR024923">
    <property type="entry name" value="PG_synth_SpoVB"/>
</dbReference>
<feature type="transmembrane region" description="Helical" evidence="6">
    <location>
        <begin position="380"/>
        <end position="399"/>
    </location>
</feature>
<dbReference type="Proteomes" id="UP000199701">
    <property type="component" value="Unassembled WGS sequence"/>
</dbReference>
<dbReference type="InterPro" id="IPR002797">
    <property type="entry name" value="Polysacc_synth"/>
</dbReference>
<accession>A0A1I0QDK6</accession>
<dbReference type="OrthoDB" id="9775950at2"/>
<dbReference type="PIRSF" id="PIRSF038958">
    <property type="entry name" value="PG_synth_SpoVB"/>
    <property type="match status" value="1"/>
</dbReference>
<dbReference type="InterPro" id="IPR050833">
    <property type="entry name" value="Poly_Biosynth_Transport"/>
</dbReference>
<evidence type="ECO:0000313" key="8">
    <source>
        <dbReference type="Proteomes" id="UP000199701"/>
    </source>
</evidence>
<evidence type="ECO:0000256" key="4">
    <source>
        <dbReference type="ARBA" id="ARBA00022989"/>
    </source>
</evidence>
<evidence type="ECO:0000256" key="5">
    <source>
        <dbReference type="ARBA" id="ARBA00023136"/>
    </source>
</evidence>
<feature type="transmembrane region" description="Helical" evidence="6">
    <location>
        <begin position="53"/>
        <end position="73"/>
    </location>
</feature>
<keyword evidence="4 6" id="KW-1133">Transmembrane helix</keyword>
<comment type="subcellular location">
    <subcellularLocation>
        <location evidence="1">Cell membrane</location>
        <topology evidence="1">Multi-pass membrane protein</topology>
    </subcellularLocation>
</comment>
<feature type="transmembrane region" description="Helical" evidence="6">
    <location>
        <begin position="131"/>
        <end position="149"/>
    </location>
</feature>
<keyword evidence="3 6" id="KW-0812">Transmembrane</keyword>
<evidence type="ECO:0000256" key="6">
    <source>
        <dbReference type="SAM" id="Phobius"/>
    </source>
</evidence>
<feature type="transmembrane region" description="Helical" evidence="6">
    <location>
        <begin position="170"/>
        <end position="194"/>
    </location>
</feature>
<reference evidence="7 8" key="1">
    <citation type="submission" date="2016-10" db="EMBL/GenBank/DDBJ databases">
        <authorList>
            <person name="de Groot N.N."/>
        </authorList>
    </citation>
    <scope>NUCLEOTIDE SEQUENCE [LARGE SCALE GENOMIC DNA]</scope>
    <source>
        <strain evidence="7 8">DSM 9179</strain>
    </source>
</reference>
<feature type="transmembrane region" description="Helical" evidence="6">
    <location>
        <begin position="430"/>
        <end position="451"/>
    </location>
</feature>
<dbReference type="PANTHER" id="PTHR30250:SF21">
    <property type="entry name" value="LIPID II FLIPPASE MURJ"/>
    <property type="match status" value="1"/>
</dbReference>
<dbReference type="Pfam" id="PF01943">
    <property type="entry name" value="Polysacc_synt"/>
    <property type="match status" value="1"/>
</dbReference>
<proteinExistence type="predicted"/>
<feature type="transmembrane region" description="Helical" evidence="6">
    <location>
        <begin position="200"/>
        <end position="220"/>
    </location>
</feature>
<keyword evidence="5 6" id="KW-0472">Membrane</keyword>
<feature type="transmembrane region" description="Helical" evidence="6">
    <location>
        <begin position="241"/>
        <end position="260"/>
    </location>
</feature>
<protein>
    <submittedName>
        <fullName evidence="7">Stage V sporulation protein B</fullName>
    </submittedName>
</protein>
<name>A0A1I0QDK6_9FIRM</name>
<evidence type="ECO:0000256" key="1">
    <source>
        <dbReference type="ARBA" id="ARBA00004651"/>
    </source>
</evidence>
<feature type="transmembrane region" description="Helical" evidence="6">
    <location>
        <begin position="85"/>
        <end position="111"/>
    </location>
</feature>
<dbReference type="GO" id="GO:0005886">
    <property type="term" value="C:plasma membrane"/>
    <property type="evidence" value="ECO:0007669"/>
    <property type="project" value="UniProtKB-SubCell"/>
</dbReference>
<organism evidence="7 8">
    <name type="scientific">[Clostridium] fimetarium</name>
    <dbReference type="NCBI Taxonomy" id="99656"/>
    <lineage>
        <taxon>Bacteria</taxon>
        <taxon>Bacillati</taxon>
        <taxon>Bacillota</taxon>
        <taxon>Clostridia</taxon>
        <taxon>Lachnospirales</taxon>
        <taxon>Lachnospiraceae</taxon>
    </lineage>
</organism>
<sequence>MGQKNGTKNFIIHGGILAMAGILVRIIGLLYRIPMVNIITPDGNGIYGRAFEVYNIVLVMSSYGLPMAVSKLVSARVSVKQFKNAHKVFVAALIVSLVSGGIAALLMFFGADFLEQNFYAKYPGVAIPLKVLSPTIFIVAVLGVFRGFYQGQGTMIPTAISQIAEQIVNAIVSIFAAYTLVKIYSGSINVGAYGAAGGTLGTALGAFAALLFVIFLYVIYRPTFMKKLHKDVSDVDEKYTNIYKIIALTMLPIILGQTFYQISAVIDSVMWGKIMGSIGVSESVIKISMGSYDSCFMILISLPMGVASAMSASMLPSIVASKAKHLYSEITTKIQATVKANMLIAIPSAVGLIVLGKSIIEALFPAYNSADGSMMLKIGAFAVVFYTLSTVTSSALQGIDKMNIPVINSCISLIVHIILVWSLLKFTNLGIYAIVIGSETFPIIIMVLNLVALYKYVGYKQELLITLGIPFICSIIMGITSGLAYKLMMYLSDINLVALVFACAVAAIGYFLPIILFKKKGIY</sequence>
<dbReference type="EMBL" id="FOJI01000007">
    <property type="protein sequence ID" value="SEW24982.1"/>
    <property type="molecule type" value="Genomic_DNA"/>
</dbReference>
<feature type="transmembrane region" description="Helical" evidence="6">
    <location>
        <begin position="463"/>
        <end position="484"/>
    </location>
</feature>
<feature type="transmembrane region" description="Helical" evidence="6">
    <location>
        <begin position="296"/>
        <end position="319"/>
    </location>
</feature>
<gene>
    <name evidence="7" type="ORF">SAMN05421659_107208</name>
</gene>
<feature type="transmembrane region" description="Helical" evidence="6">
    <location>
        <begin position="12"/>
        <end position="33"/>
    </location>
</feature>
<keyword evidence="8" id="KW-1185">Reference proteome</keyword>
<dbReference type="PANTHER" id="PTHR30250">
    <property type="entry name" value="PST FAMILY PREDICTED COLANIC ACID TRANSPORTER"/>
    <property type="match status" value="1"/>
</dbReference>
<evidence type="ECO:0000313" key="7">
    <source>
        <dbReference type="EMBL" id="SEW24982.1"/>
    </source>
</evidence>
<dbReference type="AlphaFoldDB" id="A0A1I0QDK6"/>
<dbReference type="STRING" id="99656.SAMN05421659_107208"/>
<feature type="transmembrane region" description="Helical" evidence="6">
    <location>
        <begin position="406"/>
        <end position="424"/>
    </location>
</feature>
<evidence type="ECO:0000256" key="3">
    <source>
        <dbReference type="ARBA" id="ARBA00022692"/>
    </source>
</evidence>